<dbReference type="PANTHER" id="PTHR34580:SF9">
    <property type="entry name" value="SLL5097 PROTEIN"/>
    <property type="match status" value="1"/>
</dbReference>
<name>A0A4Y1X3L1_9BACT</name>
<evidence type="ECO:0000259" key="1">
    <source>
        <dbReference type="Pfam" id="PF13280"/>
    </source>
</evidence>
<evidence type="ECO:0000313" key="2">
    <source>
        <dbReference type="EMBL" id="BBL07632.1"/>
    </source>
</evidence>
<dbReference type="GeneID" id="98674259"/>
<organism evidence="2 3">
    <name type="scientific">Alistipes dispar</name>
    <dbReference type="NCBI Taxonomy" id="2585119"/>
    <lineage>
        <taxon>Bacteria</taxon>
        <taxon>Pseudomonadati</taxon>
        <taxon>Bacteroidota</taxon>
        <taxon>Bacteroidia</taxon>
        <taxon>Bacteroidales</taxon>
        <taxon>Rikenellaceae</taxon>
        <taxon>Alistipes</taxon>
    </lineage>
</organism>
<dbReference type="AlphaFoldDB" id="A0A4Y1X3L1"/>
<dbReference type="RefSeq" id="WP_162502088.1">
    <property type="nucleotide sequence ID" value="NZ_AP019736.1"/>
</dbReference>
<reference evidence="3" key="1">
    <citation type="submission" date="2019-06" db="EMBL/GenBank/DDBJ databases">
        <title>Alistipes onderdonkii subsp. vulgaris subsp. nov., Alistipes dispar sp. nov. and Alistipes communis sp. nov., isolated from human faeces, and creation of Alistipes onderdonkii subsp. onderdonkii subsp. nov.</title>
        <authorList>
            <person name="Sakamoto M."/>
            <person name="Ikeyama N."/>
            <person name="Ogata Y."/>
            <person name="Suda W."/>
            <person name="Iino T."/>
            <person name="Hattori M."/>
            <person name="Ohkuma M."/>
        </authorList>
    </citation>
    <scope>NUCLEOTIDE SEQUENCE [LARGE SCALE GENOMIC DNA]</scope>
    <source>
        <strain evidence="3">5CPEGH6</strain>
    </source>
</reference>
<sequence length="460" mass="53588">MADTIRRAGSITFAEINERWQRSTLSGGKRFALRTFHNHREAIEELFGIRIACDERTNRYYITDSDDLQRDSMANWLLDSFSVSNMLRDTQSLRSRILIENIPSSKSFLTYILEAMRENRQIGVTYQPFYGDTPFELTLRPLFVKLYERRWYLYADKPHEAKIKLYALDRMQAVRLTEKRFTPPADLDPGDYLSGAFGVAVYDDIKPCTIRIRAYGDGPKYLRTLPLHDSQQEIETTADYADFEYRVAPTYEFYRAVLTQHIDIEVLSPIAVRNETERIIDEMNLLYSRHKRRMIFLDFDGVLNTGRHIAALKRAGKPLSDKYGYLFDPESVANLGTIIDATGASVVISSSWKFEGAERMAEMWRERRLPGRMIDITEECMTAEEIRAINPDFDDPEMFIGKGNEIKHWLLEHTAEGYRYVILDDEPDILSEQRPNFIRIDPERGITEEDARRAIEILNH</sequence>
<dbReference type="InterPro" id="IPR026881">
    <property type="entry name" value="WYL_dom"/>
</dbReference>
<gene>
    <name evidence="2" type="ORF">A5CPEGH6_22700</name>
</gene>
<dbReference type="KEGG" id="ada:A5CPEGH6_22700"/>
<dbReference type="EMBL" id="AP019736">
    <property type="protein sequence ID" value="BBL07632.1"/>
    <property type="molecule type" value="Genomic_DNA"/>
</dbReference>
<keyword evidence="3" id="KW-1185">Reference proteome</keyword>
<dbReference type="PROSITE" id="PS52050">
    <property type="entry name" value="WYL"/>
    <property type="match status" value="1"/>
</dbReference>
<feature type="domain" description="WYL" evidence="1">
    <location>
        <begin position="109"/>
        <end position="175"/>
    </location>
</feature>
<evidence type="ECO:0000313" key="3">
    <source>
        <dbReference type="Proteomes" id="UP000319374"/>
    </source>
</evidence>
<dbReference type="Pfam" id="PF18143">
    <property type="entry name" value="HAD_SAK_2"/>
    <property type="match status" value="1"/>
</dbReference>
<accession>A0A4Y1X3L1</accession>
<dbReference type="InterPro" id="IPR051534">
    <property type="entry name" value="CBASS_pafABC_assoc_protein"/>
</dbReference>
<proteinExistence type="predicted"/>
<protein>
    <recommendedName>
        <fullName evidence="1">WYL domain-containing protein</fullName>
    </recommendedName>
</protein>
<dbReference type="Proteomes" id="UP000319374">
    <property type="component" value="Chromosome"/>
</dbReference>
<dbReference type="Pfam" id="PF13280">
    <property type="entry name" value="WYL"/>
    <property type="match status" value="1"/>
</dbReference>
<dbReference type="PANTHER" id="PTHR34580">
    <property type="match status" value="1"/>
</dbReference>